<feature type="transmembrane region" description="Helical" evidence="1">
    <location>
        <begin position="198"/>
        <end position="214"/>
    </location>
</feature>
<organism evidence="3 4">
    <name type="scientific">Fictibacillus phosphorivorans</name>
    <dbReference type="NCBI Taxonomy" id="1221500"/>
    <lineage>
        <taxon>Bacteria</taxon>
        <taxon>Bacillati</taxon>
        <taxon>Bacillota</taxon>
        <taxon>Bacilli</taxon>
        <taxon>Bacillales</taxon>
        <taxon>Fictibacillaceae</taxon>
        <taxon>Fictibacillus</taxon>
    </lineage>
</organism>
<feature type="transmembrane region" description="Helical" evidence="1">
    <location>
        <begin position="123"/>
        <end position="142"/>
    </location>
</feature>
<feature type="transmembrane region" description="Helical" evidence="1">
    <location>
        <begin position="323"/>
        <end position="341"/>
    </location>
</feature>
<feature type="transmembrane region" description="Helical" evidence="1">
    <location>
        <begin position="40"/>
        <end position="61"/>
    </location>
</feature>
<dbReference type="EMBL" id="CP015378">
    <property type="protein sequence ID" value="ANC75915.1"/>
    <property type="molecule type" value="Genomic_DNA"/>
</dbReference>
<gene>
    <name evidence="3" type="ORF">ABE65_003420</name>
</gene>
<dbReference type="InterPro" id="IPR018677">
    <property type="entry name" value="DUF2157"/>
</dbReference>
<feature type="transmembrane region" description="Helical" evidence="1">
    <location>
        <begin position="379"/>
        <end position="396"/>
    </location>
</feature>
<dbReference type="KEGG" id="fpn:ABE65_003420"/>
<dbReference type="Pfam" id="PF09925">
    <property type="entry name" value="DUF2157"/>
    <property type="match status" value="1"/>
</dbReference>
<name>A0A168VSP5_9BACL</name>
<proteinExistence type="predicted"/>
<feature type="transmembrane region" description="Helical" evidence="1">
    <location>
        <begin position="172"/>
        <end position="191"/>
    </location>
</feature>
<evidence type="ECO:0000256" key="1">
    <source>
        <dbReference type="SAM" id="Phobius"/>
    </source>
</evidence>
<feature type="transmembrane region" description="Helical" evidence="1">
    <location>
        <begin position="248"/>
        <end position="265"/>
    </location>
</feature>
<reference evidence="3 4" key="1">
    <citation type="submission" date="2016-04" db="EMBL/GenBank/DDBJ databases">
        <title>Complete genome sequence of Fictibacillus phosphorivorans G25-29, a strain toxic to nematodes.</title>
        <authorList>
            <person name="Zheng Z."/>
        </authorList>
    </citation>
    <scope>NUCLEOTIDE SEQUENCE [LARGE SCALE GENOMIC DNA]</scope>
    <source>
        <strain evidence="3 4">G25-29</strain>
    </source>
</reference>
<evidence type="ECO:0000259" key="2">
    <source>
        <dbReference type="Pfam" id="PF09925"/>
    </source>
</evidence>
<feature type="transmembrane region" description="Helical" evidence="1">
    <location>
        <begin position="149"/>
        <end position="166"/>
    </location>
</feature>
<sequence>MNKQWMRKEGQKWIADNIISEDQLDLILERYPDSNDNRKVTGVLPILASVLIGIGILSFIASNWGEISPIARLSLLIVFMLGFYYSGERYLKTGHRSLGTSLNLLGIITFGASIILLGQTFNLNAVDARLFVFWSLPAIFYLFRDRHRLYFFLLGLLTVGGQFYSISEFQSFSYLLCIVFIVAVGGFVFLYPSTLKSWVFTIGFSIQVLMFITVNDINLLWFFLVGFALFTSSLWLEKKVFKQPFNRVGTLIAFGFAYGLYFLLTNEFSADFDLPNPYLYIPVLVVLFALSVLGKRMENIYMHAWELLIFMPFFYLVKVTDPLIVGIVYLIIMFVYSGFKLAEGYRNESRSQINFGIILFLLVCLMGYFNLAWSFIPKSIFFLLGGVLLFILNAFLQRKKKQILKNGGPHHD</sequence>
<dbReference type="RefSeq" id="WP_066391333.1">
    <property type="nucleotide sequence ID" value="NZ_CP015378.1"/>
</dbReference>
<evidence type="ECO:0000313" key="4">
    <source>
        <dbReference type="Proteomes" id="UP000076623"/>
    </source>
</evidence>
<protein>
    <recommendedName>
        <fullName evidence="2">DUF2157 domain-containing protein</fullName>
    </recommendedName>
</protein>
<feature type="transmembrane region" description="Helical" evidence="1">
    <location>
        <begin position="98"/>
        <end position="117"/>
    </location>
</feature>
<dbReference type="AlphaFoldDB" id="A0A168VSP5"/>
<feature type="domain" description="DUF2157" evidence="2">
    <location>
        <begin position="11"/>
        <end position="140"/>
    </location>
</feature>
<dbReference type="Proteomes" id="UP000076623">
    <property type="component" value="Chromosome"/>
</dbReference>
<feature type="transmembrane region" description="Helical" evidence="1">
    <location>
        <begin position="67"/>
        <end position="86"/>
    </location>
</feature>
<keyword evidence="4" id="KW-1185">Reference proteome</keyword>
<keyword evidence="1" id="KW-0472">Membrane</keyword>
<keyword evidence="1" id="KW-0812">Transmembrane</keyword>
<feature type="transmembrane region" description="Helical" evidence="1">
    <location>
        <begin position="353"/>
        <end position="373"/>
    </location>
</feature>
<feature type="transmembrane region" description="Helical" evidence="1">
    <location>
        <begin position="277"/>
        <end position="293"/>
    </location>
</feature>
<dbReference type="STRING" id="1221500.ABE65_003420"/>
<evidence type="ECO:0000313" key="3">
    <source>
        <dbReference type="EMBL" id="ANC75915.1"/>
    </source>
</evidence>
<feature type="transmembrane region" description="Helical" evidence="1">
    <location>
        <begin position="300"/>
        <end position="317"/>
    </location>
</feature>
<accession>A0A168VSP5</accession>
<feature type="transmembrane region" description="Helical" evidence="1">
    <location>
        <begin position="220"/>
        <end position="236"/>
    </location>
</feature>
<keyword evidence="1" id="KW-1133">Transmembrane helix</keyword>